<reference evidence="1" key="1">
    <citation type="submission" date="2023-04" db="EMBL/GenBank/DDBJ databases">
        <title>Ambrosiozyma monospora NBRC 10751.</title>
        <authorList>
            <person name="Ichikawa N."/>
            <person name="Sato H."/>
            <person name="Tonouchi N."/>
        </authorList>
    </citation>
    <scope>NUCLEOTIDE SEQUENCE</scope>
    <source>
        <strain evidence="1">NBRC 10751</strain>
    </source>
</reference>
<sequence length="247" mass="27786">MLSVTSRQASINFRRLPSTRFLCSTTTSTFLPLRKAVFPNYFNAASLIRPFSSSSLLKEAAANPAATKKKTAAKKKTTTKKKTATKKKATKKAGAKKTAAKKKKPDAKKAKKPKEPTVTEKKRSEKPKNAPNAYALFVQDYFQNKRLPSEKFVDANKNAAARWKSLSESERAPFQQKASVLLQAKHIADDAWNRKYKKEPSGYIKFVKDRYSTVSVAGLPEAKEYMKKFAGEWKLLSPEEKTAWKTK</sequence>
<evidence type="ECO:0000313" key="2">
    <source>
        <dbReference type="Proteomes" id="UP001165064"/>
    </source>
</evidence>
<proteinExistence type="predicted"/>
<name>A0ACB5T4Q7_AMBMO</name>
<dbReference type="Proteomes" id="UP001165064">
    <property type="component" value="Unassembled WGS sequence"/>
</dbReference>
<gene>
    <name evidence="1" type="ORF">Amon02_000498400</name>
</gene>
<comment type="caution">
    <text evidence="1">The sequence shown here is derived from an EMBL/GenBank/DDBJ whole genome shotgun (WGS) entry which is preliminary data.</text>
</comment>
<keyword evidence="2" id="KW-1185">Reference proteome</keyword>
<organism evidence="1 2">
    <name type="scientific">Ambrosiozyma monospora</name>
    <name type="common">Yeast</name>
    <name type="synonym">Endomycopsis monosporus</name>
    <dbReference type="NCBI Taxonomy" id="43982"/>
    <lineage>
        <taxon>Eukaryota</taxon>
        <taxon>Fungi</taxon>
        <taxon>Dikarya</taxon>
        <taxon>Ascomycota</taxon>
        <taxon>Saccharomycotina</taxon>
        <taxon>Pichiomycetes</taxon>
        <taxon>Pichiales</taxon>
        <taxon>Pichiaceae</taxon>
        <taxon>Ambrosiozyma</taxon>
    </lineage>
</organism>
<evidence type="ECO:0000313" key="1">
    <source>
        <dbReference type="EMBL" id="GME81503.1"/>
    </source>
</evidence>
<protein>
    <submittedName>
        <fullName evidence="1">Unnamed protein product</fullName>
    </submittedName>
</protein>
<dbReference type="EMBL" id="BSXS01003551">
    <property type="protein sequence ID" value="GME81503.1"/>
    <property type="molecule type" value="Genomic_DNA"/>
</dbReference>
<accession>A0ACB5T4Q7</accession>